<dbReference type="EMBL" id="UYSU01008480">
    <property type="protein sequence ID" value="VDL88250.1"/>
    <property type="molecule type" value="Genomic_DNA"/>
</dbReference>
<feature type="region of interest" description="Disordered" evidence="1">
    <location>
        <begin position="101"/>
        <end position="155"/>
    </location>
</feature>
<keyword evidence="3" id="KW-1185">Reference proteome</keyword>
<gene>
    <name evidence="2" type="ORF">SSLN_LOCUS1865</name>
</gene>
<dbReference type="AlphaFoldDB" id="A0A183SCB7"/>
<protein>
    <submittedName>
        <fullName evidence="2 4">Uncharacterized protein</fullName>
    </submittedName>
</protein>
<name>A0A183SCB7_SCHSO</name>
<reference evidence="2 3" key="2">
    <citation type="submission" date="2018-11" db="EMBL/GenBank/DDBJ databases">
        <authorList>
            <consortium name="Pathogen Informatics"/>
        </authorList>
    </citation>
    <scope>NUCLEOTIDE SEQUENCE [LARGE SCALE GENOMIC DNA]</scope>
    <source>
        <strain evidence="2 3">NST_G2</strain>
    </source>
</reference>
<evidence type="ECO:0000313" key="2">
    <source>
        <dbReference type="EMBL" id="VDL88250.1"/>
    </source>
</evidence>
<sequence length="226" mass="24467">MLLWPPLTGTQLSPVAPRSWFFPASTPRATVTTGGLNQVRVSGVVCVFKPTTSAPFPLLFPSPVVPAITPLSSSPPTLLSPPTYPPPFSLSPSLSPPLLPSSLLPRSSHFPPPPRSKTSFGEGDMQSRSRPRQIGRSLTDPNRDPQWSSVATCDDPAAPFKDRTAYHLAGEGARKSALKKCWVSGQLQQTVTSRLQLHAVENFKLYQQQLLSQSPSSYPPGYPRTA</sequence>
<dbReference type="WBParaSite" id="SSLN_0000193301-mRNA-1">
    <property type="protein sequence ID" value="SSLN_0000193301-mRNA-1"/>
    <property type="gene ID" value="SSLN_0000193301"/>
</dbReference>
<evidence type="ECO:0000313" key="4">
    <source>
        <dbReference type="WBParaSite" id="SSLN_0000193301-mRNA-1"/>
    </source>
</evidence>
<proteinExistence type="predicted"/>
<reference evidence="4" key="1">
    <citation type="submission" date="2016-06" db="UniProtKB">
        <authorList>
            <consortium name="WormBaseParasite"/>
        </authorList>
    </citation>
    <scope>IDENTIFICATION</scope>
</reference>
<evidence type="ECO:0000256" key="1">
    <source>
        <dbReference type="SAM" id="MobiDB-lite"/>
    </source>
</evidence>
<dbReference type="OrthoDB" id="74314at2759"/>
<organism evidence="4">
    <name type="scientific">Schistocephalus solidus</name>
    <name type="common">Tapeworm</name>
    <dbReference type="NCBI Taxonomy" id="70667"/>
    <lineage>
        <taxon>Eukaryota</taxon>
        <taxon>Metazoa</taxon>
        <taxon>Spiralia</taxon>
        <taxon>Lophotrochozoa</taxon>
        <taxon>Platyhelminthes</taxon>
        <taxon>Cestoda</taxon>
        <taxon>Eucestoda</taxon>
        <taxon>Diphyllobothriidea</taxon>
        <taxon>Diphyllobothriidae</taxon>
        <taxon>Schistocephalus</taxon>
    </lineage>
</organism>
<accession>A0A183SCB7</accession>
<evidence type="ECO:0000313" key="3">
    <source>
        <dbReference type="Proteomes" id="UP000275846"/>
    </source>
</evidence>
<dbReference type="Proteomes" id="UP000275846">
    <property type="component" value="Unassembled WGS sequence"/>
</dbReference>